<evidence type="ECO:0000256" key="2">
    <source>
        <dbReference type="ARBA" id="ARBA00023125"/>
    </source>
</evidence>
<feature type="compositionally biased region" description="Acidic residues" evidence="5">
    <location>
        <begin position="36"/>
        <end position="47"/>
    </location>
</feature>
<evidence type="ECO:0000256" key="5">
    <source>
        <dbReference type="SAM" id="MobiDB-lite"/>
    </source>
</evidence>
<evidence type="ECO:0000256" key="3">
    <source>
        <dbReference type="ARBA" id="ARBA00023163"/>
    </source>
</evidence>
<keyword evidence="1" id="KW-0805">Transcription regulation</keyword>
<name>A0AAV9B5I5_ACOGR</name>
<reference evidence="7" key="2">
    <citation type="submission" date="2023-06" db="EMBL/GenBank/DDBJ databases">
        <authorList>
            <person name="Ma L."/>
            <person name="Liu K.-W."/>
            <person name="Li Z."/>
            <person name="Hsiao Y.-Y."/>
            <person name="Qi Y."/>
            <person name="Fu T."/>
            <person name="Tang G."/>
            <person name="Zhang D."/>
            <person name="Sun W.-H."/>
            <person name="Liu D.-K."/>
            <person name="Li Y."/>
            <person name="Chen G.-Z."/>
            <person name="Liu X.-D."/>
            <person name="Liao X.-Y."/>
            <person name="Jiang Y.-T."/>
            <person name="Yu X."/>
            <person name="Hao Y."/>
            <person name="Huang J."/>
            <person name="Zhao X.-W."/>
            <person name="Ke S."/>
            <person name="Chen Y.-Y."/>
            <person name="Wu W.-L."/>
            <person name="Hsu J.-L."/>
            <person name="Lin Y.-F."/>
            <person name="Huang M.-D."/>
            <person name="Li C.-Y."/>
            <person name="Huang L."/>
            <person name="Wang Z.-W."/>
            <person name="Zhao X."/>
            <person name="Zhong W.-Y."/>
            <person name="Peng D.-H."/>
            <person name="Ahmad S."/>
            <person name="Lan S."/>
            <person name="Zhang J.-S."/>
            <person name="Tsai W.-C."/>
            <person name="Van De Peer Y."/>
            <person name="Liu Z.-J."/>
        </authorList>
    </citation>
    <scope>NUCLEOTIDE SEQUENCE</scope>
    <source>
        <strain evidence="7">SCP</strain>
        <tissue evidence="7">Leaves</tissue>
    </source>
</reference>
<dbReference type="FunFam" id="1.10.10.60:FF:000002">
    <property type="entry name" value="Myb family transcription factor"/>
    <property type="match status" value="1"/>
</dbReference>
<feature type="region of interest" description="Disordered" evidence="5">
    <location>
        <begin position="265"/>
        <end position="341"/>
    </location>
</feature>
<evidence type="ECO:0000256" key="1">
    <source>
        <dbReference type="ARBA" id="ARBA00023015"/>
    </source>
</evidence>
<dbReference type="InterPro" id="IPR046955">
    <property type="entry name" value="PHR1-like"/>
</dbReference>
<dbReference type="InterPro" id="IPR009057">
    <property type="entry name" value="Homeodomain-like_sf"/>
</dbReference>
<dbReference type="GO" id="GO:0003700">
    <property type="term" value="F:DNA-binding transcription factor activity"/>
    <property type="evidence" value="ECO:0007669"/>
    <property type="project" value="InterPro"/>
</dbReference>
<dbReference type="SUPFAM" id="SSF46689">
    <property type="entry name" value="Homeodomain-like"/>
    <property type="match status" value="1"/>
</dbReference>
<dbReference type="EMBL" id="JAUJYN010000005">
    <property type="protein sequence ID" value="KAK1271476.1"/>
    <property type="molecule type" value="Genomic_DNA"/>
</dbReference>
<keyword evidence="4" id="KW-0539">Nucleus</keyword>
<feature type="compositionally biased region" description="Gly residues" evidence="5">
    <location>
        <begin position="311"/>
        <end position="320"/>
    </location>
</feature>
<dbReference type="Proteomes" id="UP001179952">
    <property type="component" value="Unassembled WGS sequence"/>
</dbReference>
<dbReference type="Pfam" id="PF00249">
    <property type="entry name" value="Myb_DNA-binding"/>
    <property type="match status" value="1"/>
</dbReference>
<dbReference type="NCBIfam" id="TIGR01557">
    <property type="entry name" value="myb_SHAQKYF"/>
    <property type="match status" value="1"/>
</dbReference>
<evidence type="ECO:0000256" key="4">
    <source>
        <dbReference type="ARBA" id="ARBA00023242"/>
    </source>
</evidence>
<dbReference type="PANTHER" id="PTHR31314">
    <property type="entry name" value="MYB FAMILY TRANSCRIPTION FACTOR PHL7-LIKE"/>
    <property type="match status" value="1"/>
</dbReference>
<keyword evidence="2" id="KW-0238">DNA-binding</keyword>
<accession>A0AAV9B5I5</accession>
<feature type="compositionally biased region" description="Polar residues" evidence="5">
    <location>
        <begin position="288"/>
        <end position="303"/>
    </location>
</feature>
<sequence>MVVEREKPKQEIKNMKSSSTEGSDDELSEKKGGGGEGEEDDDDDMEDGSSSNSTVEENNGGGGRERKVGMAAASSSGSVRQYQRSKTPRLRWTPDLHLRFVHAVERLGGQDRATPKLVLQLMNIKGLNIAHVKSHLQMYRSKKIDDHGQVLNQYRHAGGDHHHMYNFNQLPLLQQAPHHGPFNTTRFDGSSWSGYGHWRHRYGSSMFYGSCEQSRQVSQCFYNNQGLSDGTHLGQTSIEPKFVTRFSEMERREVDEEPDLDLSLKLDSKHDKRKERLRGGGDDDQEVDSNLTLSLFPPSSCSDRTPKPGRLDGGGGGGGGGDEKNRRSGHERWTSTLDLTM</sequence>
<proteinExistence type="predicted"/>
<evidence type="ECO:0000313" key="7">
    <source>
        <dbReference type="EMBL" id="KAK1271476.1"/>
    </source>
</evidence>
<reference evidence="7" key="1">
    <citation type="journal article" date="2023" name="Nat. Commun.">
        <title>Diploid and tetraploid genomes of Acorus and the evolution of monocots.</title>
        <authorList>
            <person name="Ma L."/>
            <person name="Liu K.W."/>
            <person name="Li Z."/>
            <person name="Hsiao Y.Y."/>
            <person name="Qi Y."/>
            <person name="Fu T."/>
            <person name="Tang G.D."/>
            <person name="Zhang D."/>
            <person name="Sun W.H."/>
            <person name="Liu D.K."/>
            <person name="Li Y."/>
            <person name="Chen G.Z."/>
            <person name="Liu X.D."/>
            <person name="Liao X.Y."/>
            <person name="Jiang Y.T."/>
            <person name="Yu X."/>
            <person name="Hao Y."/>
            <person name="Huang J."/>
            <person name="Zhao X.W."/>
            <person name="Ke S."/>
            <person name="Chen Y.Y."/>
            <person name="Wu W.L."/>
            <person name="Hsu J.L."/>
            <person name="Lin Y.F."/>
            <person name="Huang M.D."/>
            <person name="Li C.Y."/>
            <person name="Huang L."/>
            <person name="Wang Z.W."/>
            <person name="Zhao X."/>
            <person name="Zhong W.Y."/>
            <person name="Peng D.H."/>
            <person name="Ahmad S."/>
            <person name="Lan S."/>
            <person name="Zhang J.S."/>
            <person name="Tsai W.C."/>
            <person name="Van de Peer Y."/>
            <person name="Liu Z.J."/>
        </authorList>
    </citation>
    <scope>NUCLEOTIDE SEQUENCE</scope>
    <source>
        <strain evidence="7">SCP</strain>
    </source>
</reference>
<feature type="compositionally biased region" description="Basic and acidic residues" evidence="5">
    <location>
        <begin position="1"/>
        <end position="14"/>
    </location>
</feature>
<dbReference type="PROSITE" id="PS51294">
    <property type="entry name" value="HTH_MYB"/>
    <property type="match status" value="1"/>
</dbReference>
<comment type="caution">
    <text evidence="7">The sequence shown here is derived from an EMBL/GenBank/DDBJ whole genome shotgun (WGS) entry which is preliminary data.</text>
</comment>
<feature type="compositionally biased region" description="Basic and acidic residues" evidence="5">
    <location>
        <begin position="321"/>
        <end position="333"/>
    </location>
</feature>
<gene>
    <name evidence="7" type="ORF">QJS04_geneDACA006037</name>
</gene>
<dbReference type="InterPro" id="IPR006447">
    <property type="entry name" value="Myb_dom_plants"/>
</dbReference>
<dbReference type="InterPro" id="IPR001005">
    <property type="entry name" value="SANT/Myb"/>
</dbReference>
<keyword evidence="3" id="KW-0804">Transcription</keyword>
<organism evidence="7 8">
    <name type="scientific">Acorus gramineus</name>
    <name type="common">Dwarf sweet flag</name>
    <dbReference type="NCBI Taxonomy" id="55184"/>
    <lineage>
        <taxon>Eukaryota</taxon>
        <taxon>Viridiplantae</taxon>
        <taxon>Streptophyta</taxon>
        <taxon>Embryophyta</taxon>
        <taxon>Tracheophyta</taxon>
        <taxon>Spermatophyta</taxon>
        <taxon>Magnoliopsida</taxon>
        <taxon>Liliopsida</taxon>
        <taxon>Acoraceae</taxon>
        <taxon>Acorus</taxon>
    </lineage>
</organism>
<evidence type="ECO:0000313" key="8">
    <source>
        <dbReference type="Proteomes" id="UP001179952"/>
    </source>
</evidence>
<dbReference type="AlphaFoldDB" id="A0AAV9B5I5"/>
<feature type="region of interest" description="Disordered" evidence="5">
    <location>
        <begin position="1"/>
        <end position="88"/>
    </location>
</feature>
<dbReference type="InterPro" id="IPR017930">
    <property type="entry name" value="Myb_dom"/>
</dbReference>
<dbReference type="GO" id="GO:0003677">
    <property type="term" value="F:DNA binding"/>
    <property type="evidence" value="ECO:0007669"/>
    <property type="project" value="UniProtKB-KW"/>
</dbReference>
<protein>
    <submittedName>
        <fullName evidence="7">Myb family transcription factor</fullName>
    </submittedName>
</protein>
<evidence type="ECO:0000259" key="6">
    <source>
        <dbReference type="PROSITE" id="PS51294"/>
    </source>
</evidence>
<feature type="domain" description="HTH myb-type" evidence="6">
    <location>
        <begin position="84"/>
        <end position="144"/>
    </location>
</feature>
<keyword evidence="8" id="KW-1185">Reference proteome</keyword>
<dbReference type="Gene3D" id="1.10.10.60">
    <property type="entry name" value="Homeodomain-like"/>
    <property type="match status" value="1"/>
</dbReference>
<dbReference type="PANTHER" id="PTHR31314:SF164">
    <property type="entry name" value="HTH MYB-TYPE DOMAIN-CONTAINING PROTEIN"/>
    <property type="match status" value="1"/>
</dbReference>